<sequence length="398" mass="41404">MSHRTASRLSRRGLRPAAVGALALSALALTACSAPASGTGAAAAATDLPIGAVDLAAAGCPATVVIQTDWNPEAEQGNLYQLLGPGAVIDAQNKAVSGPLFAAGEYTGVNVEVRSGGPAIGFQTVTSQQYTDPSITLGYANTDEAVQLSAEMPTTAVFAPFEVGPQIIMWDPETYPEVETIADLGETDAVVRYFGGAAYMEYLTGSGILDPAQVDGSYDGTPASFIAAGGADAQQGFATVEPYVYENEIADWGKPVAFQLIHDAGYPIYASALSVRTGELEALSPCLTELVPVIQQATVDYYADPAATNELILRAVEEFDNGWVYTPGVAAYSVQAQVDLGLVGNGSNDTVGDFDLDRVQEIVDITTPLFEKLGSSPASGLTPDDLVTNEFIDPAIGF</sequence>
<dbReference type="EMBL" id="BAAAQY010000002">
    <property type="protein sequence ID" value="GAA2227198.1"/>
    <property type="molecule type" value="Genomic_DNA"/>
</dbReference>
<dbReference type="RefSeq" id="WP_259478151.1">
    <property type="nucleotide sequence ID" value="NZ_BAAAQY010000002.1"/>
</dbReference>
<dbReference type="PROSITE" id="PS51318">
    <property type="entry name" value="TAT"/>
    <property type="match status" value="1"/>
</dbReference>
<dbReference type="InterPro" id="IPR006311">
    <property type="entry name" value="TAT_signal"/>
</dbReference>
<comment type="caution">
    <text evidence="2">The sequence shown here is derived from an EMBL/GenBank/DDBJ whole genome shotgun (WGS) entry which is preliminary data.</text>
</comment>
<gene>
    <name evidence="2" type="ORF">GCM10009851_09160</name>
</gene>
<keyword evidence="3" id="KW-1185">Reference proteome</keyword>
<dbReference type="PROSITE" id="PS51257">
    <property type="entry name" value="PROKAR_LIPOPROTEIN"/>
    <property type="match status" value="1"/>
</dbReference>
<organism evidence="2 3">
    <name type="scientific">Herbiconiux moechotypicola</name>
    <dbReference type="NCBI Taxonomy" id="637393"/>
    <lineage>
        <taxon>Bacteria</taxon>
        <taxon>Bacillati</taxon>
        <taxon>Actinomycetota</taxon>
        <taxon>Actinomycetes</taxon>
        <taxon>Micrococcales</taxon>
        <taxon>Microbacteriaceae</taxon>
        <taxon>Herbiconiux</taxon>
    </lineage>
</organism>
<accession>A0ABP5Q8S6</accession>
<reference evidence="3" key="1">
    <citation type="journal article" date="2019" name="Int. J. Syst. Evol. Microbiol.">
        <title>The Global Catalogue of Microorganisms (GCM) 10K type strain sequencing project: providing services to taxonomists for standard genome sequencing and annotation.</title>
        <authorList>
            <consortium name="The Broad Institute Genomics Platform"/>
            <consortium name="The Broad Institute Genome Sequencing Center for Infectious Disease"/>
            <person name="Wu L."/>
            <person name="Ma J."/>
        </authorList>
    </citation>
    <scope>NUCLEOTIDE SEQUENCE [LARGE SCALE GENOMIC DNA]</scope>
    <source>
        <strain evidence="3">JCM 16117</strain>
    </source>
</reference>
<feature type="signal peptide" evidence="1">
    <location>
        <begin position="1"/>
        <end position="36"/>
    </location>
</feature>
<dbReference type="Proteomes" id="UP001500929">
    <property type="component" value="Unassembled WGS sequence"/>
</dbReference>
<protein>
    <submittedName>
        <fullName evidence="2">Nitrate ABC transporter substrate-binding protein</fullName>
    </submittedName>
</protein>
<evidence type="ECO:0000313" key="3">
    <source>
        <dbReference type="Proteomes" id="UP001500929"/>
    </source>
</evidence>
<feature type="chain" id="PRO_5045902537" evidence="1">
    <location>
        <begin position="37"/>
        <end position="398"/>
    </location>
</feature>
<name>A0ABP5Q8S6_9MICO</name>
<proteinExistence type="predicted"/>
<evidence type="ECO:0000256" key="1">
    <source>
        <dbReference type="SAM" id="SignalP"/>
    </source>
</evidence>
<keyword evidence="1" id="KW-0732">Signal</keyword>
<evidence type="ECO:0000313" key="2">
    <source>
        <dbReference type="EMBL" id="GAA2227198.1"/>
    </source>
</evidence>
<dbReference type="Gene3D" id="3.40.190.10">
    <property type="entry name" value="Periplasmic binding protein-like II"/>
    <property type="match status" value="1"/>
</dbReference>